<organism evidence="1 2">
    <name type="scientific">Desulfolithobacter dissulfuricans</name>
    <dbReference type="NCBI Taxonomy" id="2795293"/>
    <lineage>
        <taxon>Bacteria</taxon>
        <taxon>Pseudomonadati</taxon>
        <taxon>Thermodesulfobacteriota</taxon>
        <taxon>Desulfobulbia</taxon>
        <taxon>Desulfobulbales</taxon>
        <taxon>Desulfobulbaceae</taxon>
        <taxon>Desulfolithobacter</taxon>
    </lineage>
</organism>
<dbReference type="EMBL" id="AP024233">
    <property type="protein sequence ID" value="BCO07689.1"/>
    <property type="molecule type" value="Genomic_DNA"/>
</dbReference>
<dbReference type="AlphaFoldDB" id="A0A915TYQ6"/>
<gene>
    <name evidence="1" type="ORF">GF1_00650</name>
</gene>
<dbReference type="KEGG" id="ddu:GF1_00650"/>
<sequence>MELPSKDLGPTRYLPDPLVEERGEFVVPSNVGPVKIPGQQNVSLLCELYVPHDFPAGTVLGQLSITSGPETFEIPVMLTVWNFTLPNKLSFVPEMNAYGTVSPFEGYDYYRLAHEHRTCLNRLPYGWTGNPAFAPKWDGERFTWTSWDRAVGPLLDGTAFQGLPRSEEPVDVFYLPFNENWPVNLFDHYTPSYWADSAFDANYEDELTRAFSLFAEHCNEKAWHETMLQFYLNNKLRYRRKNPASSAPWTFDEPVDLKDFWALRWYGNLFHAAVAASSGKAKLCYRADISYSQFGRNTLVGVTDMEYLGGNTPQKIRMKENDALLAEGYFAEYGNVNRINAENTLPVLWCLAAWSRGAIGVLPWQTVGTSRSWLLADQNALFYPTENGPVPSLRLKAFTRGQQDVEYLVLYSFAHDQPFRVTAGLLKSELGDCSRVCTEVLQKMQACRSFSL</sequence>
<evidence type="ECO:0000313" key="1">
    <source>
        <dbReference type="EMBL" id="BCO07689.1"/>
    </source>
</evidence>
<dbReference type="Proteomes" id="UP001063350">
    <property type="component" value="Chromosome"/>
</dbReference>
<accession>A0A915TYQ6</accession>
<reference evidence="1" key="1">
    <citation type="submission" date="2020-12" db="EMBL/GenBank/DDBJ databases">
        <title>Desulfobium dissulfuricans gen. nov., sp. nov., a novel mesophilic, sulfate-reducing bacterium isolated from a deep-sea hydrothermal vent.</title>
        <authorList>
            <person name="Hashimoto Y."/>
            <person name="Tame A."/>
            <person name="Sawayama S."/>
            <person name="Miyazaki J."/>
            <person name="Takai K."/>
            <person name="Nakagawa S."/>
        </authorList>
    </citation>
    <scope>NUCLEOTIDE SEQUENCE</scope>
    <source>
        <strain evidence="1">GF1</strain>
    </source>
</reference>
<evidence type="ECO:0000313" key="2">
    <source>
        <dbReference type="Proteomes" id="UP001063350"/>
    </source>
</evidence>
<keyword evidence="2" id="KW-1185">Reference proteome</keyword>
<proteinExistence type="predicted"/>
<evidence type="ECO:0008006" key="3">
    <source>
        <dbReference type="Google" id="ProtNLM"/>
    </source>
</evidence>
<name>A0A915TYQ6_9BACT</name>
<protein>
    <recommendedName>
        <fullName evidence="3">Glycoside hydrolase 123 C-terminal domain-containing protein</fullName>
    </recommendedName>
</protein>